<protein>
    <recommendedName>
        <fullName evidence="4">Phage tail protein</fullName>
    </recommendedName>
</protein>
<organism evidence="2 3">
    <name type="scientific">Pseudomonas caricapapayae</name>
    <dbReference type="NCBI Taxonomy" id="46678"/>
    <lineage>
        <taxon>Bacteria</taxon>
        <taxon>Pseudomonadati</taxon>
        <taxon>Pseudomonadota</taxon>
        <taxon>Gammaproteobacteria</taxon>
        <taxon>Pseudomonadales</taxon>
        <taxon>Pseudomonadaceae</taxon>
        <taxon>Pseudomonas</taxon>
    </lineage>
</organism>
<evidence type="ECO:0008006" key="4">
    <source>
        <dbReference type="Google" id="ProtNLM"/>
    </source>
</evidence>
<evidence type="ECO:0000313" key="2">
    <source>
        <dbReference type="EMBL" id="RMV71756.1"/>
    </source>
</evidence>
<sequence>MMKLSLESLQGVGAFTGRPVEKEIKWQQGDEEIVATVFVRPLGFQTAINDVLSAAGRLEVHAARIAASICNEGGKPVFTVDDITGDADPERGALDGNLTMALMKVIAEVNNLGKTKPSPTTKSSGTSSSSPESVGAPSRKRRKPSA</sequence>
<proteinExistence type="predicted"/>
<gene>
    <name evidence="2" type="ORF">ALP05_00947</name>
</gene>
<reference evidence="2 3" key="1">
    <citation type="submission" date="2018-08" db="EMBL/GenBank/DDBJ databases">
        <title>Recombination of ecologically and evolutionarily significant loci maintains genetic cohesion in the Pseudomonas syringae species complex.</title>
        <authorList>
            <person name="Dillon M."/>
            <person name="Thakur S."/>
            <person name="Almeida R.N.D."/>
            <person name="Weir B.S."/>
            <person name="Guttman D.S."/>
        </authorList>
    </citation>
    <scope>NUCLEOTIDE SEQUENCE [LARGE SCALE GENOMIC DNA]</scope>
    <source>
        <strain evidence="2 3">ICMP 7496</strain>
    </source>
</reference>
<evidence type="ECO:0000256" key="1">
    <source>
        <dbReference type="SAM" id="MobiDB-lite"/>
    </source>
</evidence>
<accession>A0A3M6EVF1</accession>
<feature type="region of interest" description="Disordered" evidence="1">
    <location>
        <begin position="110"/>
        <end position="146"/>
    </location>
</feature>
<dbReference type="InterPro" id="IPR024410">
    <property type="entry name" value="Phage_TAC_12"/>
</dbReference>
<name>A0A3M6EVF1_9PSED</name>
<dbReference type="Pfam" id="PF16459">
    <property type="entry name" value="Phage_TAC_13"/>
    <property type="match status" value="1"/>
</dbReference>
<dbReference type="EMBL" id="RBUY01000161">
    <property type="protein sequence ID" value="RMV71756.1"/>
    <property type="molecule type" value="Genomic_DNA"/>
</dbReference>
<feature type="compositionally biased region" description="Low complexity" evidence="1">
    <location>
        <begin position="113"/>
        <end position="137"/>
    </location>
</feature>
<dbReference type="AlphaFoldDB" id="A0A3M6EVF1"/>
<evidence type="ECO:0000313" key="3">
    <source>
        <dbReference type="Proteomes" id="UP000269872"/>
    </source>
</evidence>
<comment type="caution">
    <text evidence="2">The sequence shown here is derived from an EMBL/GenBank/DDBJ whole genome shotgun (WGS) entry which is preliminary data.</text>
</comment>
<dbReference type="Proteomes" id="UP000269872">
    <property type="component" value="Unassembled WGS sequence"/>
</dbReference>